<dbReference type="EMBL" id="ML145270">
    <property type="protein sequence ID" value="TBU52035.1"/>
    <property type="molecule type" value="Genomic_DNA"/>
</dbReference>
<organism evidence="2 3">
    <name type="scientific">Dichomitus squalens</name>
    <dbReference type="NCBI Taxonomy" id="114155"/>
    <lineage>
        <taxon>Eukaryota</taxon>
        <taxon>Fungi</taxon>
        <taxon>Dikarya</taxon>
        <taxon>Basidiomycota</taxon>
        <taxon>Agaricomycotina</taxon>
        <taxon>Agaricomycetes</taxon>
        <taxon>Polyporales</taxon>
        <taxon>Polyporaceae</taxon>
        <taxon>Dichomitus</taxon>
    </lineage>
</organism>
<accession>A0A4Q9PD96</accession>
<gene>
    <name evidence="2" type="ORF">BD310DRAFT_833058</name>
</gene>
<dbReference type="AlphaFoldDB" id="A0A4Q9PD96"/>
<feature type="region of interest" description="Disordered" evidence="1">
    <location>
        <begin position="604"/>
        <end position="625"/>
    </location>
</feature>
<name>A0A4Q9PD96_9APHY</name>
<dbReference type="SUPFAM" id="SSF53098">
    <property type="entry name" value="Ribonuclease H-like"/>
    <property type="match status" value="1"/>
</dbReference>
<protein>
    <submittedName>
        <fullName evidence="2">Ribonuclease H-like domain-containing protein</fullName>
    </submittedName>
</protein>
<evidence type="ECO:0000313" key="3">
    <source>
        <dbReference type="Proteomes" id="UP000292082"/>
    </source>
</evidence>
<dbReference type="InterPro" id="IPR012337">
    <property type="entry name" value="RNaseH-like_sf"/>
</dbReference>
<keyword evidence="3" id="KW-1185">Reference proteome</keyword>
<dbReference type="STRING" id="114155.A0A4Q9PD96"/>
<sequence length="625" mass="70311">MPTRQVVAGRILDDEAKRVVEGMQLHLRQRYGTGQSDGWKNPVKASIIGSMVNAEYEAYTLHIHDVSVLPKTAETLLTIVETEIEFCEKVLGMIISAWCTDGGGDCAKMRRLLLKKRPHLAVPHCWAHQVRLVLGDYLKSKTPSVAVLQLMLEAIKWFNTHSRALGLLKEHQRAQYNGRVLALLRPCDTRWTAHVLCAGRFLEIEKAIRICVLTSKDKLVACAGKEQALKDKAEALLSEIEQPAFWTKLAEARTHLEPLAIATNATQGDHARLDVVLITLGNLYHTLEARWKKTGDERELYILAVVLNPMLRMTPFRENNPLLTRQNLWLMFKRNYEHMEQRPTDKELKAAFMEYLNGVGEWSDDSMGLTEQLEFSKHDGKPINLIELWRALNTKDLSGRNGLIKFALWLFSIVPNSAMVERLFSRFGTVHTKLRNRLHSEKVRKVVLVKADIDRIYGTGRHEQRRCFGVHDDSDSDSEPARPNTAENSTLDAPMAPMEAHMDAPRSFISLATELVEAADDDAREPPDRDAEETTHTLAPHSASSLPPSSAMTIPRAEGLYLRNLFRYPTSTLLTAPDVTSNPLAAFWGQSMRNLEAELATYDGDAAEESEPSKVGEGEQLEGSE</sequence>
<feature type="compositionally biased region" description="Basic and acidic residues" evidence="1">
    <location>
        <begin position="524"/>
        <end position="535"/>
    </location>
</feature>
<feature type="compositionally biased region" description="Low complexity" evidence="1">
    <location>
        <begin position="538"/>
        <end position="551"/>
    </location>
</feature>
<reference evidence="2 3" key="1">
    <citation type="submission" date="2019-01" db="EMBL/GenBank/DDBJ databases">
        <title>Draft genome sequences of three monokaryotic isolates of the white-rot basidiomycete fungus Dichomitus squalens.</title>
        <authorList>
            <consortium name="DOE Joint Genome Institute"/>
            <person name="Lopez S.C."/>
            <person name="Andreopoulos B."/>
            <person name="Pangilinan J."/>
            <person name="Lipzen A."/>
            <person name="Riley R."/>
            <person name="Ahrendt S."/>
            <person name="Ng V."/>
            <person name="Barry K."/>
            <person name="Daum C."/>
            <person name="Grigoriev I.V."/>
            <person name="Hilden K.S."/>
            <person name="Makela M.R."/>
            <person name="de Vries R.P."/>
        </authorList>
    </citation>
    <scope>NUCLEOTIDE SEQUENCE [LARGE SCALE GENOMIC DNA]</scope>
    <source>
        <strain evidence="2 3">CBS 464.89</strain>
    </source>
</reference>
<proteinExistence type="predicted"/>
<evidence type="ECO:0000256" key="1">
    <source>
        <dbReference type="SAM" id="MobiDB-lite"/>
    </source>
</evidence>
<evidence type="ECO:0000313" key="2">
    <source>
        <dbReference type="EMBL" id="TBU52035.1"/>
    </source>
</evidence>
<feature type="region of interest" description="Disordered" evidence="1">
    <location>
        <begin position="467"/>
        <end position="494"/>
    </location>
</feature>
<feature type="region of interest" description="Disordered" evidence="1">
    <location>
        <begin position="519"/>
        <end position="551"/>
    </location>
</feature>
<dbReference type="Proteomes" id="UP000292082">
    <property type="component" value="Unassembled WGS sequence"/>
</dbReference>